<dbReference type="Pfam" id="PF11209">
    <property type="entry name" value="LmeA"/>
    <property type="match status" value="1"/>
</dbReference>
<gene>
    <name evidence="2" type="ORF">SAMN05444580_105235</name>
</gene>
<dbReference type="RefSeq" id="WP_083576979.1">
    <property type="nucleotide sequence ID" value="NZ_FNAB01000005.1"/>
</dbReference>
<dbReference type="AlphaFoldDB" id="A0A1G6W320"/>
<sequence length="257" mass="26266">MTTTANAQYRPPTSGPKRNMALTIALVVIVALVAALVGAEFYIRHNVKQCMADQFQSELGSQVDVGLSAKPMLLQAIDKKVPYITISSAGSSFGPAQDMDVTARVNDVDLTATDTSGGSIGSSTADIDWSTAGILATIQAQPFGNLVTDVASDAAAGTLQFQVLGLAELTVKPQVDAGAVNVETVGAELLGLGIPTDLVSGIVDVLTSSLQIYPLGMTPDSLTVTDSGLQMSLAGGAYTMPKGDASAQAPSSCSLLT</sequence>
<dbReference type="InterPro" id="IPR021373">
    <property type="entry name" value="DUF2993"/>
</dbReference>
<dbReference type="EMBL" id="FNAB01000005">
    <property type="protein sequence ID" value="SDD60241.1"/>
    <property type="molecule type" value="Genomic_DNA"/>
</dbReference>
<evidence type="ECO:0000256" key="1">
    <source>
        <dbReference type="SAM" id="Phobius"/>
    </source>
</evidence>
<reference evidence="2 3" key="1">
    <citation type="submission" date="2016-10" db="EMBL/GenBank/DDBJ databases">
        <authorList>
            <person name="de Groot N.N."/>
        </authorList>
    </citation>
    <scope>NUCLEOTIDE SEQUENCE [LARGE SCALE GENOMIC DNA]</scope>
    <source>
        <strain evidence="2 3">JCM 11308</strain>
    </source>
</reference>
<protein>
    <recommendedName>
        <fullName evidence="4">DUF2993 domain-containing protein</fullName>
    </recommendedName>
</protein>
<accession>A0A1G6W320</accession>
<organism evidence="2 3">
    <name type="scientific">Rhodococcus tukisamuensis</name>
    <dbReference type="NCBI Taxonomy" id="168276"/>
    <lineage>
        <taxon>Bacteria</taxon>
        <taxon>Bacillati</taxon>
        <taxon>Actinomycetota</taxon>
        <taxon>Actinomycetes</taxon>
        <taxon>Mycobacteriales</taxon>
        <taxon>Nocardiaceae</taxon>
        <taxon>Rhodococcus</taxon>
    </lineage>
</organism>
<dbReference type="STRING" id="168276.SAMN05444580_105235"/>
<feature type="transmembrane region" description="Helical" evidence="1">
    <location>
        <begin position="20"/>
        <end position="43"/>
    </location>
</feature>
<dbReference type="Proteomes" id="UP000199417">
    <property type="component" value="Unassembled WGS sequence"/>
</dbReference>
<keyword evidence="1" id="KW-0472">Membrane</keyword>
<evidence type="ECO:0008006" key="4">
    <source>
        <dbReference type="Google" id="ProtNLM"/>
    </source>
</evidence>
<evidence type="ECO:0000313" key="2">
    <source>
        <dbReference type="EMBL" id="SDD60241.1"/>
    </source>
</evidence>
<proteinExistence type="predicted"/>
<keyword evidence="1" id="KW-1133">Transmembrane helix</keyword>
<keyword evidence="1" id="KW-0812">Transmembrane</keyword>
<evidence type="ECO:0000313" key="3">
    <source>
        <dbReference type="Proteomes" id="UP000199417"/>
    </source>
</evidence>
<name>A0A1G6W320_9NOCA</name>
<keyword evidence="3" id="KW-1185">Reference proteome</keyword>